<dbReference type="InterPro" id="IPR011010">
    <property type="entry name" value="DNA_brk_join_enz"/>
</dbReference>
<evidence type="ECO:0000313" key="4">
    <source>
        <dbReference type="Proteomes" id="UP000774570"/>
    </source>
</evidence>
<protein>
    <submittedName>
        <fullName evidence="3">Site-specific integrase</fullName>
    </submittedName>
</protein>
<dbReference type="Proteomes" id="UP000774570">
    <property type="component" value="Unassembled WGS sequence"/>
</dbReference>
<dbReference type="PANTHER" id="PTHR30349:SF64">
    <property type="entry name" value="PROPHAGE INTEGRASE INTD-RELATED"/>
    <property type="match status" value="1"/>
</dbReference>
<evidence type="ECO:0000256" key="1">
    <source>
        <dbReference type="ARBA" id="ARBA00023172"/>
    </source>
</evidence>
<dbReference type="PANTHER" id="PTHR30349">
    <property type="entry name" value="PHAGE INTEGRASE-RELATED"/>
    <property type="match status" value="1"/>
</dbReference>
<comment type="caution">
    <text evidence="3">The sequence shown here is derived from an EMBL/GenBank/DDBJ whole genome shotgun (WGS) entry which is preliminary data.</text>
</comment>
<proteinExistence type="predicted"/>
<organism evidence="3 4">
    <name type="scientific">Actinomadura parmotrematis</name>
    <dbReference type="NCBI Taxonomy" id="2864039"/>
    <lineage>
        <taxon>Bacteria</taxon>
        <taxon>Bacillati</taxon>
        <taxon>Actinomycetota</taxon>
        <taxon>Actinomycetes</taxon>
        <taxon>Streptosporangiales</taxon>
        <taxon>Thermomonosporaceae</taxon>
        <taxon>Actinomadura</taxon>
    </lineage>
</organism>
<dbReference type="Pfam" id="PF00589">
    <property type="entry name" value="Phage_integrase"/>
    <property type="match status" value="1"/>
</dbReference>
<sequence length="214" mass="24228">MTERYAAMVAVGARLGLRQGEAFGLAVDDVDFLRGVVHVRRQVKLFRDRRMVFALPKGGKERDIPLPESLRLLLAEHMRPEKYPPVQVTLPWRVPEGEPVPARLVFTTRQNTPINRTEWNRFVWKPALVRADVPATRENGFHALRHHFASVLLERGVDVRALAEFLGHADPGFTLRTYTHLMPSSRDRMRLAIDGAWGHDAGACALDVPSERVS</sequence>
<dbReference type="InterPro" id="IPR013762">
    <property type="entry name" value="Integrase-like_cat_sf"/>
</dbReference>
<evidence type="ECO:0000313" key="3">
    <source>
        <dbReference type="EMBL" id="MBW8482071.1"/>
    </source>
</evidence>
<reference evidence="3 4" key="1">
    <citation type="submission" date="2021-07" db="EMBL/GenBank/DDBJ databases">
        <title>Actinomadura sp. PM05-2 isolated from lichen.</title>
        <authorList>
            <person name="Somphong A."/>
            <person name="Phongsopitanun W."/>
            <person name="Tanasupawat S."/>
            <person name="Peongsungnone V."/>
        </authorList>
    </citation>
    <scope>NUCLEOTIDE SEQUENCE [LARGE SCALE GENOMIC DNA]</scope>
    <source>
        <strain evidence="3 4">PM05-2</strain>
    </source>
</reference>
<dbReference type="EMBL" id="JAIBOA010000003">
    <property type="protein sequence ID" value="MBW8482071.1"/>
    <property type="molecule type" value="Genomic_DNA"/>
</dbReference>
<dbReference type="PROSITE" id="PS51898">
    <property type="entry name" value="TYR_RECOMBINASE"/>
    <property type="match status" value="1"/>
</dbReference>
<evidence type="ECO:0000259" key="2">
    <source>
        <dbReference type="PROSITE" id="PS51898"/>
    </source>
</evidence>
<dbReference type="CDD" id="cd01189">
    <property type="entry name" value="INT_ICEBs1_C_like"/>
    <property type="match status" value="1"/>
</dbReference>
<feature type="domain" description="Tyr recombinase" evidence="2">
    <location>
        <begin position="1"/>
        <end position="194"/>
    </location>
</feature>
<gene>
    <name evidence="3" type="ORF">K1Y72_06820</name>
</gene>
<name>A0ABS7FNY5_9ACTN</name>
<dbReference type="InterPro" id="IPR002104">
    <property type="entry name" value="Integrase_catalytic"/>
</dbReference>
<dbReference type="SUPFAM" id="SSF56349">
    <property type="entry name" value="DNA breaking-rejoining enzymes"/>
    <property type="match status" value="1"/>
</dbReference>
<keyword evidence="4" id="KW-1185">Reference proteome</keyword>
<dbReference type="Gene3D" id="1.10.443.10">
    <property type="entry name" value="Intergrase catalytic core"/>
    <property type="match status" value="1"/>
</dbReference>
<keyword evidence="1" id="KW-0233">DNA recombination</keyword>
<accession>A0ABS7FNY5</accession>
<dbReference type="InterPro" id="IPR050090">
    <property type="entry name" value="Tyrosine_recombinase_XerCD"/>
</dbReference>